<dbReference type="Proteomes" id="UP000032180">
    <property type="component" value="Chromosome 11"/>
</dbReference>
<dbReference type="PANTHER" id="PTHR35161">
    <property type="entry name" value="OS02G0303100 PROTEIN"/>
    <property type="match status" value="1"/>
</dbReference>
<dbReference type="HOGENOM" id="CLU_058130_0_0_1"/>
<accession>A0A0D9XRE7</accession>
<dbReference type="Gramene" id="LPERR11G08920.1">
    <property type="protein sequence ID" value="LPERR11G08920.1"/>
    <property type="gene ID" value="LPERR11G08920"/>
</dbReference>
<dbReference type="AlphaFoldDB" id="A0A0D9XRE7"/>
<reference evidence="1 2" key="1">
    <citation type="submission" date="2012-08" db="EMBL/GenBank/DDBJ databases">
        <title>Oryza genome evolution.</title>
        <authorList>
            <person name="Wing R.A."/>
        </authorList>
    </citation>
    <scope>NUCLEOTIDE SEQUENCE</scope>
</reference>
<protein>
    <submittedName>
        <fullName evidence="1">Uncharacterized protein</fullName>
    </submittedName>
</protein>
<evidence type="ECO:0000313" key="2">
    <source>
        <dbReference type="Proteomes" id="UP000032180"/>
    </source>
</evidence>
<reference evidence="1" key="3">
    <citation type="submission" date="2015-04" db="UniProtKB">
        <authorList>
            <consortium name="EnsemblPlants"/>
        </authorList>
    </citation>
    <scope>IDENTIFICATION</scope>
</reference>
<evidence type="ECO:0000313" key="1">
    <source>
        <dbReference type="EnsemblPlants" id="LPERR11G08920.1"/>
    </source>
</evidence>
<proteinExistence type="predicted"/>
<dbReference type="eggNOG" id="ENOG502R46E">
    <property type="taxonomic scope" value="Eukaryota"/>
</dbReference>
<organism evidence="1 2">
    <name type="scientific">Leersia perrieri</name>
    <dbReference type="NCBI Taxonomy" id="77586"/>
    <lineage>
        <taxon>Eukaryota</taxon>
        <taxon>Viridiplantae</taxon>
        <taxon>Streptophyta</taxon>
        <taxon>Embryophyta</taxon>
        <taxon>Tracheophyta</taxon>
        <taxon>Spermatophyta</taxon>
        <taxon>Magnoliopsida</taxon>
        <taxon>Liliopsida</taxon>
        <taxon>Poales</taxon>
        <taxon>Poaceae</taxon>
        <taxon>BOP clade</taxon>
        <taxon>Oryzoideae</taxon>
        <taxon>Oryzeae</taxon>
        <taxon>Oryzinae</taxon>
        <taxon>Leersia</taxon>
    </lineage>
</organism>
<reference evidence="2" key="2">
    <citation type="submission" date="2013-12" db="EMBL/GenBank/DDBJ databases">
        <authorList>
            <person name="Yu Y."/>
            <person name="Lee S."/>
            <person name="de Baynast K."/>
            <person name="Wissotski M."/>
            <person name="Liu L."/>
            <person name="Talag J."/>
            <person name="Goicoechea J."/>
            <person name="Angelova A."/>
            <person name="Jetty R."/>
            <person name="Kudrna D."/>
            <person name="Golser W."/>
            <person name="Rivera L."/>
            <person name="Zhang J."/>
            <person name="Wing R."/>
        </authorList>
    </citation>
    <scope>NUCLEOTIDE SEQUENCE</scope>
</reference>
<dbReference type="PANTHER" id="PTHR35161:SF9">
    <property type="match status" value="1"/>
</dbReference>
<sequence>MDIDESSAERLYDAKSYVMANPILIQVQVLGTTKRFWRLSDKATRISRKLALILRSHHSVRKCLTAPLKVSNIWIGSNGNVKLRGVYFTGNGFNIQRVRDDYDHLSRVLMALISMNSISGRDITKLPPDYMEFLLLLQEDTLTMKDEFLIVNHVALLPMKNRTEVFLMLYDKTVKSLGRTNPSKKRRILSSLPYKNDWLATANANTKIKEWVDDVRHKYGTTPRDLLRLNRNVRSHLREYDNDDDIEEILYCEWPELLMVMQKMLYLEGELESTDIQNKFG</sequence>
<dbReference type="EnsemblPlants" id="LPERR11G08920.1">
    <property type="protein sequence ID" value="LPERR11G08920.1"/>
    <property type="gene ID" value="LPERR11G08920"/>
</dbReference>
<name>A0A0D9XRE7_9ORYZ</name>
<keyword evidence="2" id="KW-1185">Reference proteome</keyword>